<dbReference type="SUPFAM" id="SSF53098">
    <property type="entry name" value="Ribonuclease H-like"/>
    <property type="match status" value="1"/>
</dbReference>
<comment type="caution">
    <text evidence="3">The sequence shown here is derived from an EMBL/GenBank/DDBJ whole genome shotgun (WGS) entry which is preliminary data.</text>
</comment>
<dbReference type="AlphaFoldDB" id="A0A8H3KZY1"/>
<dbReference type="InterPro" id="IPR050951">
    <property type="entry name" value="Retrovirus_Pol_polyprotein"/>
</dbReference>
<accession>A0A8H3KZY1</accession>
<organism evidence="3 4">
    <name type="scientific">Rhizophagus clarus</name>
    <dbReference type="NCBI Taxonomy" id="94130"/>
    <lineage>
        <taxon>Eukaryota</taxon>
        <taxon>Fungi</taxon>
        <taxon>Fungi incertae sedis</taxon>
        <taxon>Mucoromycota</taxon>
        <taxon>Glomeromycotina</taxon>
        <taxon>Glomeromycetes</taxon>
        <taxon>Glomerales</taxon>
        <taxon>Glomeraceae</taxon>
        <taxon>Rhizophagus</taxon>
    </lineage>
</organism>
<reference evidence="3" key="1">
    <citation type="submission" date="2019-10" db="EMBL/GenBank/DDBJ databases">
        <title>Conservation and host-specific expression of non-tandemly repeated heterogenous ribosome RNA gene in arbuscular mycorrhizal fungi.</title>
        <authorList>
            <person name="Maeda T."/>
            <person name="Kobayashi Y."/>
            <person name="Nakagawa T."/>
            <person name="Ezawa T."/>
            <person name="Yamaguchi K."/>
            <person name="Bino T."/>
            <person name="Nishimoto Y."/>
            <person name="Shigenobu S."/>
            <person name="Kawaguchi M."/>
        </authorList>
    </citation>
    <scope>NUCLEOTIDE SEQUENCE</scope>
    <source>
        <strain evidence="3">HR1</strain>
    </source>
</reference>
<dbReference type="PROSITE" id="PS50994">
    <property type="entry name" value="INTEGRASE"/>
    <property type="match status" value="1"/>
</dbReference>
<dbReference type="GO" id="GO:0003676">
    <property type="term" value="F:nucleic acid binding"/>
    <property type="evidence" value="ECO:0007669"/>
    <property type="project" value="InterPro"/>
</dbReference>
<gene>
    <name evidence="3" type="ORF">RCL2_000435000</name>
</gene>
<dbReference type="EMBL" id="BLAL01000027">
    <property type="protein sequence ID" value="GES76963.1"/>
    <property type="molecule type" value="Genomic_DNA"/>
</dbReference>
<evidence type="ECO:0000259" key="2">
    <source>
        <dbReference type="PROSITE" id="PS50994"/>
    </source>
</evidence>
<name>A0A8H3KZY1_9GLOM</name>
<dbReference type="OrthoDB" id="5582742at2759"/>
<keyword evidence="1" id="KW-0175">Coiled coil</keyword>
<evidence type="ECO:0000256" key="1">
    <source>
        <dbReference type="SAM" id="Coils"/>
    </source>
</evidence>
<dbReference type="PANTHER" id="PTHR37984">
    <property type="entry name" value="PROTEIN CBG26694"/>
    <property type="match status" value="1"/>
</dbReference>
<feature type="coiled-coil region" evidence="1">
    <location>
        <begin position="203"/>
        <end position="230"/>
    </location>
</feature>
<proteinExistence type="predicted"/>
<dbReference type="GO" id="GO:0015074">
    <property type="term" value="P:DNA integration"/>
    <property type="evidence" value="ECO:0007669"/>
    <property type="project" value="InterPro"/>
</dbReference>
<dbReference type="PANTHER" id="PTHR37984:SF5">
    <property type="entry name" value="PROTEIN NYNRIN-LIKE"/>
    <property type="match status" value="1"/>
</dbReference>
<sequence>MKFNIEKELNTLMQTPYLELIPTQVYKTFPTTNKILIMNEQTYRDLVQYLDALTVPDHYNREPRIVLKERGSQQRVKPLIPIKVKSPFYRIGIDIKGPLPRTKQGNRYIIVAMDYFTKWPEVKAIENIRAETVAKFIYEEIIYHHGVPQEILSDRGTSFVNQIIDKLFNSENKEWDQLVDTTLFAYRIKKHSTTEKDEQNPLLARLYQLIENLETDRQEVIEDKVLVERTWLKTNFLAKLEDKWIGSYFIHEVLDNNVYKLRTMDVKLVKNVIHENRLKLYRNQVLEPISVSGETET</sequence>
<evidence type="ECO:0000313" key="4">
    <source>
        <dbReference type="Proteomes" id="UP000615446"/>
    </source>
</evidence>
<evidence type="ECO:0000313" key="3">
    <source>
        <dbReference type="EMBL" id="GES76963.1"/>
    </source>
</evidence>
<dbReference type="GO" id="GO:0005634">
    <property type="term" value="C:nucleus"/>
    <property type="evidence" value="ECO:0007669"/>
    <property type="project" value="UniProtKB-ARBA"/>
</dbReference>
<dbReference type="InterPro" id="IPR012337">
    <property type="entry name" value="RNaseH-like_sf"/>
</dbReference>
<dbReference type="Proteomes" id="UP000615446">
    <property type="component" value="Unassembled WGS sequence"/>
</dbReference>
<dbReference type="Gene3D" id="3.30.420.10">
    <property type="entry name" value="Ribonuclease H-like superfamily/Ribonuclease H"/>
    <property type="match status" value="1"/>
</dbReference>
<dbReference type="InterPro" id="IPR001584">
    <property type="entry name" value="Integrase_cat-core"/>
</dbReference>
<dbReference type="InterPro" id="IPR036397">
    <property type="entry name" value="RNaseH_sf"/>
</dbReference>
<dbReference type="Pfam" id="PF00665">
    <property type="entry name" value="rve"/>
    <property type="match status" value="1"/>
</dbReference>
<protein>
    <submittedName>
        <fullName evidence="3">DDE-type integrase/transposase/recombinase</fullName>
    </submittedName>
</protein>
<feature type="domain" description="Integrase catalytic" evidence="2">
    <location>
        <begin position="83"/>
        <end position="167"/>
    </location>
</feature>